<feature type="compositionally biased region" description="Polar residues" evidence="1">
    <location>
        <begin position="871"/>
        <end position="880"/>
    </location>
</feature>
<feature type="region of interest" description="Disordered" evidence="1">
    <location>
        <begin position="869"/>
        <end position="911"/>
    </location>
</feature>
<keyword evidence="4" id="KW-1185">Reference proteome</keyword>
<evidence type="ECO:0000313" key="3">
    <source>
        <dbReference type="EMBL" id="KAK1444822.1"/>
    </source>
</evidence>
<protein>
    <submittedName>
        <fullName evidence="3">Uncharacterized protein</fullName>
    </submittedName>
</protein>
<proteinExistence type="predicted"/>
<feature type="transmembrane region" description="Helical" evidence="2">
    <location>
        <begin position="118"/>
        <end position="137"/>
    </location>
</feature>
<sequence length="1149" mass="130100">MAATDGCSSVKDYVRFLTLSSITDDVKTAVQVYHDSRKSWEECVEILRSHAKNENSHADSTTLLACALTLKHHAYSGLCRLGEVDVPIDLSIAHEAQDTLADLCLLYYDRDDSVRQQLLFAICGVIINFFDVTVDIYNFMLSRALRKFDENPVLQCQLLYEFPEELLNFNVNVSSFVRADLVRGSVMYSPRIFWKLFKLLGNDSKIDVMYPLRALQKWLEMHVNLIRTYAGTNDCIYSDDQGKICKFDHDSMHAKIPRDDAILIRNGLNAIGAVGGVFTLFDKVRQSIDKRNPEVCEAACSALTQFYSLIQLDLIGIMHATSIRYNDSVNQSSRHWIACSKASISQLPCLIMDSCSWAVEFFAELPSMFSSFLLFKHLGEDEEPLVKKRMLEAVLEVLVTIAGEHIAFALLFSENNSIQATLICTFVKDVLQFQDLRCRELCLDFYTSLMGIIFAVRDSLSEPHFSTCVLRIVQTMRCIYTEFVKQAIKTVAISFDGCDDDFHRYRVLVSVFVDEVVNITGINMVIHAIQNQLKLLNEKLDWTMAESCVYLISSVAHRLTPDVADSIVTKLLKIVCNVSEFRDLYHQNRGVALYIHRSICDCLVLTCSLIVQDVELMRSAQELCLMEFCEDKLYTTHAARALRSIALCANYSPTDVYSLMKRISGRILVRDIPFTCRIELLSCITDLLGTFNESAKIRLRRDFITAISTRFNELLEMDNPENFSEDILLYLTALLIVDFRPTIASDFNIGGFKEETVDKRKIHECVILKKLMEKYHVWPHIRLCHEVLRMDKFSTPEEIDNIARWLLWLLREAHFGSSTQILVIKTILQSDRLCQQDRLLNVCMDIVDQYVSRLIGVMMQGVDTLDADVSNGCTPPNNDSSSKEGTKVSDSNGGNGNDSSSITAESEVERLTSRSSSPHVITEYIIFNANKFRSVGDLSELDVFTCAVRSGVSNDDAALKFLSWPKFGKYVTFMALLLPTNNPDLNREIIDLFVSIVVWLGKESQDEHEEEVQKYKLTRNAARAILMGKHFLQCDVTMAEFITSAVLKALLSRPIQVETWLSPATLIIHTLIASSTFYPLVANSIKSCLRGGIGTCQSPNYSQASYNKRRRITGKKIIMSNSAREIRRLLWMLATDTPGSVPALMGQQC</sequence>
<dbReference type="SUPFAM" id="SSF48371">
    <property type="entry name" value="ARM repeat"/>
    <property type="match status" value="1"/>
</dbReference>
<name>A0AAD8UUK7_BABGI</name>
<dbReference type="AlphaFoldDB" id="A0AAD8UUK7"/>
<evidence type="ECO:0000313" key="4">
    <source>
        <dbReference type="Proteomes" id="UP001230268"/>
    </source>
</evidence>
<organism evidence="3 4">
    <name type="scientific">Babesia gibsoni</name>
    <dbReference type="NCBI Taxonomy" id="33632"/>
    <lineage>
        <taxon>Eukaryota</taxon>
        <taxon>Sar</taxon>
        <taxon>Alveolata</taxon>
        <taxon>Apicomplexa</taxon>
        <taxon>Aconoidasida</taxon>
        <taxon>Piroplasmida</taxon>
        <taxon>Babesiidae</taxon>
        <taxon>Babesia</taxon>
    </lineage>
</organism>
<keyword evidence="2" id="KW-0812">Transmembrane</keyword>
<dbReference type="InterPro" id="IPR016024">
    <property type="entry name" value="ARM-type_fold"/>
</dbReference>
<gene>
    <name evidence="3" type="ORF">BgAZ_107280</name>
</gene>
<feature type="compositionally biased region" description="Low complexity" evidence="1">
    <location>
        <begin position="889"/>
        <end position="901"/>
    </location>
</feature>
<dbReference type="EMBL" id="JAVEPI010000001">
    <property type="protein sequence ID" value="KAK1444822.1"/>
    <property type="molecule type" value="Genomic_DNA"/>
</dbReference>
<reference evidence="3" key="1">
    <citation type="submission" date="2023-08" db="EMBL/GenBank/DDBJ databases">
        <title>Draft sequence of the Babesia gibsoni genome.</title>
        <authorList>
            <person name="Yamagishi J.Y."/>
            <person name="Xuan X.X."/>
        </authorList>
    </citation>
    <scope>NUCLEOTIDE SEQUENCE</scope>
    <source>
        <strain evidence="3">Azabu</strain>
    </source>
</reference>
<evidence type="ECO:0000256" key="1">
    <source>
        <dbReference type="SAM" id="MobiDB-lite"/>
    </source>
</evidence>
<keyword evidence="2" id="KW-1133">Transmembrane helix</keyword>
<accession>A0AAD8UUK7</accession>
<dbReference type="Proteomes" id="UP001230268">
    <property type="component" value="Unassembled WGS sequence"/>
</dbReference>
<comment type="caution">
    <text evidence="3">The sequence shown here is derived from an EMBL/GenBank/DDBJ whole genome shotgun (WGS) entry which is preliminary data.</text>
</comment>
<keyword evidence="2" id="KW-0472">Membrane</keyword>
<evidence type="ECO:0000256" key="2">
    <source>
        <dbReference type="SAM" id="Phobius"/>
    </source>
</evidence>